<gene>
    <name evidence="2" type="ORF">SAMN02745130_03731</name>
</gene>
<evidence type="ECO:0000313" key="3">
    <source>
        <dbReference type="Proteomes" id="UP000190460"/>
    </source>
</evidence>
<feature type="transmembrane region" description="Helical" evidence="1">
    <location>
        <begin position="111"/>
        <end position="131"/>
    </location>
</feature>
<dbReference type="RefSeq" id="WP_143594415.1">
    <property type="nucleotide sequence ID" value="NZ_FUYB01000029.1"/>
</dbReference>
<keyword evidence="1" id="KW-1133">Transmembrane helix</keyword>
<dbReference type="OrthoDB" id="5624303at2"/>
<keyword evidence="1" id="KW-0472">Membrane</keyword>
<keyword evidence="3" id="KW-1185">Reference proteome</keyword>
<proteinExistence type="predicted"/>
<dbReference type="AlphaFoldDB" id="A0A1T4Y076"/>
<organism evidence="2 3">
    <name type="scientific">Thiothrix eikelboomii</name>
    <dbReference type="NCBI Taxonomy" id="92487"/>
    <lineage>
        <taxon>Bacteria</taxon>
        <taxon>Pseudomonadati</taxon>
        <taxon>Pseudomonadota</taxon>
        <taxon>Gammaproteobacteria</taxon>
        <taxon>Thiotrichales</taxon>
        <taxon>Thiotrichaceae</taxon>
        <taxon>Thiothrix</taxon>
    </lineage>
</organism>
<dbReference type="Proteomes" id="UP000190460">
    <property type="component" value="Unassembled WGS sequence"/>
</dbReference>
<dbReference type="EMBL" id="FUYB01000029">
    <property type="protein sequence ID" value="SKA95224.1"/>
    <property type="molecule type" value="Genomic_DNA"/>
</dbReference>
<sequence>MIKTFLVHAVKATQTSPGKGVMVWLVTDENRIPRKVMGLTELDPQGLVTAVKPVYSREAPLVTALSRLVRGDLVTVDFRPFNLANHYEERLVYAPVVRHQPFIIIPRLSKLIALTTLACALAIALGVTYYYL</sequence>
<protein>
    <submittedName>
        <fullName evidence="2">Uncharacterized protein</fullName>
    </submittedName>
</protein>
<accession>A0A1T4Y076</accession>
<evidence type="ECO:0000313" key="2">
    <source>
        <dbReference type="EMBL" id="SKA95224.1"/>
    </source>
</evidence>
<keyword evidence="1" id="KW-0812">Transmembrane</keyword>
<dbReference type="STRING" id="92487.SAMN02745130_03731"/>
<name>A0A1T4Y076_9GAMM</name>
<evidence type="ECO:0000256" key="1">
    <source>
        <dbReference type="SAM" id="Phobius"/>
    </source>
</evidence>
<reference evidence="2 3" key="1">
    <citation type="submission" date="2017-02" db="EMBL/GenBank/DDBJ databases">
        <authorList>
            <person name="Peterson S.W."/>
        </authorList>
    </citation>
    <scope>NUCLEOTIDE SEQUENCE [LARGE SCALE GENOMIC DNA]</scope>
    <source>
        <strain evidence="2 3">ATCC 49788</strain>
    </source>
</reference>